<name>A0AC34Q1Z4_9BILA</name>
<evidence type="ECO:0000313" key="2">
    <source>
        <dbReference type="WBParaSite" id="JU765_v2.g12154.t1"/>
    </source>
</evidence>
<dbReference type="WBParaSite" id="JU765_v2.g12154.t1">
    <property type="protein sequence ID" value="JU765_v2.g12154.t1"/>
    <property type="gene ID" value="JU765_v2.g12154"/>
</dbReference>
<dbReference type="Proteomes" id="UP000887576">
    <property type="component" value="Unplaced"/>
</dbReference>
<protein>
    <submittedName>
        <fullName evidence="2">Metallo-beta-lactamase domain-containing protein</fullName>
    </submittedName>
</protein>
<sequence length="246" mass="27718">MTRFIFRQLFEPVSCTYSYLLGCASSKKAVIIDPVLETVNRDSRLIDELGLELIYGLNTHIHADHVTGTGELKKRFPNMKSVISERAGHVHVDLVVKNMDRISFGNGVLEARSTPGHTNGCVTYVDHQNRMAFTGDALLIHGCGRTDLQHGDARTLYESVHDQIFSLPDDYLVYPAHDYSGKFVTSVGEEKLHNPRLTLKEDQFVELMNNLNLTHPHQFEKSLAANEVCGIFELMDENTKKLVFGK</sequence>
<organism evidence="1 2">
    <name type="scientific">Panagrolaimus sp. JU765</name>
    <dbReference type="NCBI Taxonomy" id="591449"/>
    <lineage>
        <taxon>Eukaryota</taxon>
        <taxon>Metazoa</taxon>
        <taxon>Ecdysozoa</taxon>
        <taxon>Nematoda</taxon>
        <taxon>Chromadorea</taxon>
        <taxon>Rhabditida</taxon>
        <taxon>Tylenchina</taxon>
        <taxon>Panagrolaimomorpha</taxon>
        <taxon>Panagrolaimoidea</taxon>
        <taxon>Panagrolaimidae</taxon>
        <taxon>Panagrolaimus</taxon>
    </lineage>
</organism>
<proteinExistence type="predicted"/>
<reference evidence="2" key="1">
    <citation type="submission" date="2022-11" db="UniProtKB">
        <authorList>
            <consortium name="WormBaseParasite"/>
        </authorList>
    </citation>
    <scope>IDENTIFICATION</scope>
</reference>
<evidence type="ECO:0000313" key="1">
    <source>
        <dbReference type="Proteomes" id="UP000887576"/>
    </source>
</evidence>
<accession>A0AC34Q1Z4</accession>